<feature type="compositionally biased region" description="Polar residues" evidence="1">
    <location>
        <begin position="8"/>
        <end position="20"/>
    </location>
</feature>
<dbReference type="InterPro" id="IPR003377">
    <property type="entry name" value="Cornichon"/>
</dbReference>
<dbReference type="EMBL" id="JAIVGD010000026">
    <property type="protein sequence ID" value="KAH0739990.1"/>
    <property type="molecule type" value="Genomic_DNA"/>
</dbReference>
<name>A0ABQ7TZF9_SOLTU</name>
<dbReference type="Pfam" id="PF23156">
    <property type="entry name" value="DUF7054"/>
    <property type="match status" value="1"/>
</dbReference>
<dbReference type="Pfam" id="PF03311">
    <property type="entry name" value="Cornichon"/>
    <property type="match status" value="1"/>
</dbReference>
<dbReference type="PANTHER" id="PTHR33270">
    <property type="entry name" value="BNAC05G50380D PROTEIN"/>
    <property type="match status" value="1"/>
</dbReference>
<feature type="region of interest" description="Disordered" evidence="1">
    <location>
        <begin position="1"/>
        <end position="29"/>
    </location>
</feature>
<keyword evidence="4" id="KW-1185">Reference proteome</keyword>
<comment type="caution">
    <text evidence="3">The sequence shown here is derived from an EMBL/GenBank/DDBJ whole genome shotgun (WGS) entry which is preliminary data.</text>
</comment>
<accession>A0ABQ7TZF9</accession>
<dbReference type="InterPro" id="IPR040358">
    <property type="entry name" value="At4g22758-like"/>
</dbReference>
<evidence type="ECO:0000256" key="1">
    <source>
        <dbReference type="SAM" id="MobiDB-lite"/>
    </source>
</evidence>
<proteinExistence type="predicted"/>
<evidence type="ECO:0000313" key="4">
    <source>
        <dbReference type="Proteomes" id="UP000826656"/>
    </source>
</evidence>
<evidence type="ECO:0000313" key="3">
    <source>
        <dbReference type="EMBL" id="KAH0739990.1"/>
    </source>
</evidence>
<reference evidence="3 4" key="1">
    <citation type="journal article" date="2021" name="bioRxiv">
        <title>Chromosome-scale and haplotype-resolved genome assembly of a tetraploid potato cultivar.</title>
        <authorList>
            <person name="Sun H."/>
            <person name="Jiao W.-B."/>
            <person name="Krause K."/>
            <person name="Campoy J.A."/>
            <person name="Goel M."/>
            <person name="Folz-Donahue K."/>
            <person name="Kukat C."/>
            <person name="Huettel B."/>
            <person name="Schneeberger K."/>
        </authorList>
    </citation>
    <scope>NUCLEOTIDE SEQUENCE [LARGE SCALE GENOMIC DNA]</scope>
    <source>
        <strain evidence="3">SolTubOtavaFocal</strain>
        <tissue evidence="3">Leaves</tissue>
    </source>
</reference>
<dbReference type="PANTHER" id="PTHR33270:SF6">
    <property type="entry name" value="OS02G0448600 PROTEIN"/>
    <property type="match status" value="1"/>
</dbReference>
<gene>
    <name evidence="3" type="ORF">KY290_033033</name>
</gene>
<dbReference type="Proteomes" id="UP000826656">
    <property type="component" value="Unassembled WGS sequence"/>
</dbReference>
<sequence length="388" mass="43443">MCERVSGSGVQKPSSLPTTLSHRRNRTVPRRTLLKQHRARKSIEGWKSEPCLWRDINGVGGENEDDRRWDATTTSLEVLFRPQTCSDLFFSSDYINVPSPMSTQEYKKDAKVVVNVTVEGTPGPIKTMVKLGSNVEETIRLVLNKYKEEGRSPHLDDSSSFKLYTSHFSLESLNNSDVIGDVGSRSFHIRKSNSNNGNNSMELNSNPFLALKINKFIKGTSNQQTPLLPELLTPAPVQNFTSDKQTGGAIRSRRTDQRSRIFNLICEGFVSILLQCSIELGLGITVVLKLSAMLISLTDLEFDYINPYETASRINKVVLPEFITQGVLCFLYLVTGHWAMSLYCIPYLYYNVNLLNCSISTAVLGGSITQPMYCIKTFANAGMTLELR</sequence>
<feature type="domain" description="DUF7054" evidence="2">
    <location>
        <begin position="108"/>
        <end position="189"/>
    </location>
</feature>
<evidence type="ECO:0000259" key="2">
    <source>
        <dbReference type="Pfam" id="PF23156"/>
    </source>
</evidence>
<dbReference type="SMART" id="SM01398">
    <property type="entry name" value="Cornichon"/>
    <property type="match status" value="1"/>
</dbReference>
<protein>
    <recommendedName>
        <fullName evidence="2">DUF7054 domain-containing protein</fullName>
    </recommendedName>
</protein>
<dbReference type="InterPro" id="IPR055482">
    <property type="entry name" value="DUF7054"/>
</dbReference>
<organism evidence="3 4">
    <name type="scientific">Solanum tuberosum</name>
    <name type="common">Potato</name>
    <dbReference type="NCBI Taxonomy" id="4113"/>
    <lineage>
        <taxon>Eukaryota</taxon>
        <taxon>Viridiplantae</taxon>
        <taxon>Streptophyta</taxon>
        <taxon>Embryophyta</taxon>
        <taxon>Tracheophyta</taxon>
        <taxon>Spermatophyta</taxon>
        <taxon>Magnoliopsida</taxon>
        <taxon>eudicotyledons</taxon>
        <taxon>Gunneridae</taxon>
        <taxon>Pentapetalae</taxon>
        <taxon>asterids</taxon>
        <taxon>lamiids</taxon>
        <taxon>Solanales</taxon>
        <taxon>Solanaceae</taxon>
        <taxon>Solanoideae</taxon>
        <taxon>Solaneae</taxon>
        <taxon>Solanum</taxon>
    </lineage>
</organism>